<feature type="compositionally biased region" description="Polar residues" evidence="1">
    <location>
        <begin position="223"/>
        <end position="248"/>
    </location>
</feature>
<dbReference type="Proteomes" id="UP001608902">
    <property type="component" value="Unassembled WGS sequence"/>
</dbReference>
<comment type="caution">
    <text evidence="2">The sequence shown here is derived from an EMBL/GenBank/DDBJ whole genome shotgun (WGS) entry which is preliminary data.</text>
</comment>
<feature type="region of interest" description="Disordered" evidence="1">
    <location>
        <begin position="207"/>
        <end position="248"/>
    </location>
</feature>
<feature type="compositionally biased region" description="Polar residues" evidence="1">
    <location>
        <begin position="70"/>
        <end position="93"/>
    </location>
</feature>
<gene>
    <name evidence="2" type="ORF">AB6A40_011659</name>
</gene>
<feature type="compositionally biased region" description="Low complexity" evidence="1">
    <location>
        <begin position="49"/>
        <end position="69"/>
    </location>
</feature>
<feature type="compositionally biased region" description="Low complexity" evidence="1">
    <location>
        <begin position="96"/>
        <end position="127"/>
    </location>
</feature>
<feature type="region of interest" description="Disordered" evidence="1">
    <location>
        <begin position="1"/>
        <end position="133"/>
    </location>
</feature>
<protein>
    <submittedName>
        <fullName evidence="2">Uncharacterized protein</fullName>
    </submittedName>
</protein>
<proteinExistence type="predicted"/>
<dbReference type="AlphaFoldDB" id="A0ABD6EYB1"/>
<evidence type="ECO:0000313" key="2">
    <source>
        <dbReference type="EMBL" id="MFH4984950.1"/>
    </source>
</evidence>
<sequence>MIFSSSGLSPSSVIISGNMEKSTSEGLSSSSPSIAGASGTACMQPCPSPATAQVQQSSPSAAQSQPQPSGGTSAADWTTQLKNDLRIGSNSGGVASVPTTSQSSTLTQVLTAPQPRSISSSISPQQQGATKSNMIVSNSQASAAVATTPTANHMTSSQVSHTVEFVSGDSNNSTSLPEYQFGFHVDSAATNTEDSVDTAYSSNVQNHAISSQQTKSEAELSVPVSSSTVTNGPVGDYSNTAQQQSKVC</sequence>
<organism evidence="2 3">
    <name type="scientific">Gnathostoma spinigerum</name>
    <dbReference type="NCBI Taxonomy" id="75299"/>
    <lineage>
        <taxon>Eukaryota</taxon>
        <taxon>Metazoa</taxon>
        <taxon>Ecdysozoa</taxon>
        <taxon>Nematoda</taxon>
        <taxon>Chromadorea</taxon>
        <taxon>Rhabditida</taxon>
        <taxon>Spirurina</taxon>
        <taxon>Gnathostomatomorpha</taxon>
        <taxon>Gnathostomatoidea</taxon>
        <taxon>Gnathostomatidae</taxon>
        <taxon>Gnathostoma</taxon>
    </lineage>
</organism>
<dbReference type="EMBL" id="JBGFUD010024313">
    <property type="protein sequence ID" value="MFH4984950.1"/>
    <property type="molecule type" value="Genomic_DNA"/>
</dbReference>
<keyword evidence="3" id="KW-1185">Reference proteome</keyword>
<feature type="compositionally biased region" description="Low complexity" evidence="1">
    <location>
        <begin position="1"/>
        <end position="16"/>
    </location>
</feature>
<reference evidence="2 3" key="1">
    <citation type="submission" date="2024-08" db="EMBL/GenBank/DDBJ databases">
        <title>Gnathostoma spinigerum genome.</title>
        <authorList>
            <person name="Gonzalez-Bertolin B."/>
            <person name="Monzon S."/>
            <person name="Zaballos A."/>
            <person name="Jimenez P."/>
            <person name="Dekumyoy P."/>
            <person name="Varona S."/>
            <person name="Cuesta I."/>
            <person name="Sumanam S."/>
            <person name="Adisakwattana P."/>
            <person name="Gasser R.B."/>
            <person name="Hernandez-Gonzalez A."/>
            <person name="Young N.D."/>
            <person name="Perteguer M.J."/>
        </authorList>
    </citation>
    <scope>NUCLEOTIDE SEQUENCE [LARGE SCALE GENOMIC DNA]</scope>
    <source>
        <strain evidence="2">AL3</strain>
        <tissue evidence="2">Liver</tissue>
    </source>
</reference>
<accession>A0ABD6EYB1</accession>
<name>A0ABD6EYB1_9BILA</name>
<evidence type="ECO:0000313" key="3">
    <source>
        <dbReference type="Proteomes" id="UP001608902"/>
    </source>
</evidence>
<feature type="compositionally biased region" description="Low complexity" evidence="1">
    <location>
        <begin position="24"/>
        <end position="41"/>
    </location>
</feature>
<evidence type="ECO:0000256" key="1">
    <source>
        <dbReference type="SAM" id="MobiDB-lite"/>
    </source>
</evidence>